<protein>
    <submittedName>
        <fullName evidence="1">Uncharacterized protein</fullName>
    </submittedName>
</protein>
<name>A0ABN2KDS1_9MICO</name>
<comment type="caution">
    <text evidence="1">The sequence shown here is derived from an EMBL/GenBank/DDBJ whole genome shotgun (WGS) entry which is preliminary data.</text>
</comment>
<accession>A0ABN2KDS1</accession>
<reference evidence="1 2" key="1">
    <citation type="journal article" date="2019" name="Int. J. Syst. Evol. Microbiol.">
        <title>The Global Catalogue of Microorganisms (GCM) 10K type strain sequencing project: providing services to taxonomists for standard genome sequencing and annotation.</title>
        <authorList>
            <consortium name="The Broad Institute Genomics Platform"/>
            <consortium name="The Broad Institute Genome Sequencing Center for Infectious Disease"/>
            <person name="Wu L."/>
            <person name="Ma J."/>
        </authorList>
    </citation>
    <scope>NUCLEOTIDE SEQUENCE [LARGE SCALE GENOMIC DNA]</scope>
    <source>
        <strain evidence="1 2">JCM 15591</strain>
    </source>
</reference>
<evidence type="ECO:0000313" key="1">
    <source>
        <dbReference type="EMBL" id="GAA1753751.1"/>
    </source>
</evidence>
<sequence>MSRPQRTIALIGPIDGYAGNNQAAFAAATSLLQARGWVVVPHTTAPIDRFTVASEVERIMSAGRVAVLPGIDDDTCACALVVLAKALGVRADPLDRFADERQSSRSFESIWVPADESELWAQAGYVPGDGYGRRTTVDGDDELALTSADGYPLGGQVGWNAGFAAPYTSKA</sequence>
<evidence type="ECO:0000313" key="2">
    <source>
        <dbReference type="Proteomes" id="UP001501475"/>
    </source>
</evidence>
<gene>
    <name evidence="1" type="ORF">GCM10009810_12020</name>
</gene>
<proteinExistence type="predicted"/>
<dbReference type="Proteomes" id="UP001501475">
    <property type="component" value="Unassembled WGS sequence"/>
</dbReference>
<organism evidence="1 2">
    <name type="scientific">Nostocoides vanveenii</name>
    <dbReference type="NCBI Taxonomy" id="330835"/>
    <lineage>
        <taxon>Bacteria</taxon>
        <taxon>Bacillati</taxon>
        <taxon>Actinomycetota</taxon>
        <taxon>Actinomycetes</taxon>
        <taxon>Micrococcales</taxon>
        <taxon>Intrasporangiaceae</taxon>
        <taxon>Nostocoides</taxon>
    </lineage>
</organism>
<dbReference type="RefSeq" id="WP_344063534.1">
    <property type="nucleotide sequence ID" value="NZ_BAAAPN010000032.1"/>
</dbReference>
<keyword evidence="2" id="KW-1185">Reference proteome</keyword>
<dbReference type="EMBL" id="BAAAPN010000032">
    <property type="protein sequence ID" value="GAA1753751.1"/>
    <property type="molecule type" value="Genomic_DNA"/>
</dbReference>